<evidence type="ECO:0000313" key="4">
    <source>
        <dbReference type="RefSeq" id="XP_026111970.1"/>
    </source>
</evidence>
<dbReference type="KEGG" id="caua:113090190"/>
<evidence type="ECO:0000313" key="3">
    <source>
        <dbReference type="RefSeq" id="XP_026111968.1"/>
    </source>
</evidence>
<protein>
    <submittedName>
        <fullName evidence="3 4">Uncharacterized protein LOC113090190</fullName>
    </submittedName>
</protein>
<organism evidence="2 4">
    <name type="scientific">Carassius auratus</name>
    <name type="common">Goldfish</name>
    <dbReference type="NCBI Taxonomy" id="7957"/>
    <lineage>
        <taxon>Eukaryota</taxon>
        <taxon>Metazoa</taxon>
        <taxon>Chordata</taxon>
        <taxon>Craniata</taxon>
        <taxon>Vertebrata</taxon>
        <taxon>Euteleostomi</taxon>
        <taxon>Actinopterygii</taxon>
        <taxon>Neopterygii</taxon>
        <taxon>Teleostei</taxon>
        <taxon>Ostariophysi</taxon>
        <taxon>Cypriniformes</taxon>
        <taxon>Cyprinidae</taxon>
        <taxon>Cyprininae</taxon>
        <taxon>Carassius</taxon>
    </lineage>
</organism>
<dbReference type="GeneID" id="113090190"/>
<accession>A0A6P6NSX1</accession>
<dbReference type="RefSeq" id="XP_026111970.1">
    <property type="nucleotide sequence ID" value="XM_026256185.1"/>
</dbReference>
<feature type="compositionally biased region" description="Basic and acidic residues" evidence="1">
    <location>
        <begin position="104"/>
        <end position="119"/>
    </location>
</feature>
<evidence type="ECO:0000313" key="5">
    <source>
        <dbReference type="RefSeq" id="XP_026111971.1"/>
    </source>
</evidence>
<dbReference type="Proteomes" id="UP000515129">
    <property type="component" value="Unplaced"/>
</dbReference>
<feature type="region of interest" description="Disordered" evidence="1">
    <location>
        <begin position="65"/>
        <end position="154"/>
    </location>
</feature>
<feature type="compositionally biased region" description="Polar residues" evidence="1">
    <location>
        <begin position="124"/>
        <end position="138"/>
    </location>
</feature>
<feature type="compositionally biased region" description="Polar residues" evidence="1">
    <location>
        <begin position="79"/>
        <end position="88"/>
    </location>
</feature>
<reference evidence="3 4" key="1">
    <citation type="submission" date="2025-04" db="UniProtKB">
        <authorList>
            <consortium name="RefSeq"/>
        </authorList>
    </citation>
    <scope>IDENTIFICATION</scope>
    <source>
        <strain evidence="3 4">Wakin</strain>
        <tissue evidence="3 4">Muscle</tissue>
    </source>
</reference>
<dbReference type="RefSeq" id="XP_026111971.1">
    <property type="nucleotide sequence ID" value="XM_026256186.1"/>
</dbReference>
<name>A0A6P6NSX1_CARAU</name>
<gene>
    <name evidence="3 4 5" type="primary">LOC113090190</name>
</gene>
<dbReference type="RefSeq" id="XP_026111968.1">
    <property type="nucleotide sequence ID" value="XM_026256183.1"/>
</dbReference>
<dbReference type="AlphaFoldDB" id="A0A6P6NSX1"/>
<evidence type="ECO:0000256" key="1">
    <source>
        <dbReference type="SAM" id="MobiDB-lite"/>
    </source>
</evidence>
<sequence length="202" mass="22533">MPVMSAQETSTGKDLKHIADALKSSSKVRSVTLEDEDWNWTADKKKTPLRRSGSVKDLIYRFDGSPPCLGSLKIKRQDSSAQDSGNMTHESREIEKSLVSSEAQEVREAEKKNEDKPDAPESGPFSSLNGEKQHSSPVSEDEPMTPKVRPNPKYQLYLGLQRLQRIQRIQRGPAEGQSCEPRVHGVALVPGRGQLVRKNGWD</sequence>
<proteinExistence type="predicted"/>
<keyword evidence="2" id="KW-1185">Reference proteome</keyword>
<evidence type="ECO:0000313" key="2">
    <source>
        <dbReference type="Proteomes" id="UP000515129"/>
    </source>
</evidence>